<dbReference type="GO" id="GO:0016042">
    <property type="term" value="P:lipid catabolic process"/>
    <property type="evidence" value="ECO:0007669"/>
    <property type="project" value="UniProtKB-KW"/>
</dbReference>
<dbReference type="InterPro" id="IPR001087">
    <property type="entry name" value="GDSL"/>
</dbReference>
<dbReference type="InterPro" id="IPR051058">
    <property type="entry name" value="GDSL_Est/Lipase"/>
</dbReference>
<evidence type="ECO:0000256" key="3">
    <source>
        <dbReference type="ARBA" id="ARBA00022963"/>
    </source>
</evidence>
<feature type="non-terminal residue" evidence="5">
    <location>
        <position position="1"/>
    </location>
</feature>
<keyword evidence="3" id="KW-0443">Lipid metabolism</keyword>
<gene>
    <name evidence="5" type="primary">At5g55050_6</name>
    <name evidence="5" type="ORF">g.104341</name>
</gene>
<comment type="similarity">
    <text evidence="1">Belongs to the 'GDSL' lipolytic enzyme family.</text>
</comment>
<keyword evidence="2" id="KW-0378">Hydrolase</keyword>
<proteinExistence type="inferred from homology"/>
<evidence type="ECO:0000256" key="4">
    <source>
        <dbReference type="SAM" id="SignalP"/>
    </source>
</evidence>
<accession>A0A1D1YKR1</accession>
<dbReference type="PANTHER" id="PTHR45648">
    <property type="entry name" value="GDSL LIPASE/ACYLHYDROLASE FAMILY PROTEIN (AFU_ORTHOLOGUE AFUA_4G14700)"/>
    <property type="match status" value="1"/>
</dbReference>
<dbReference type="EMBL" id="GDJX01012716">
    <property type="protein sequence ID" value="JAT55220.1"/>
    <property type="molecule type" value="Transcribed_RNA"/>
</dbReference>
<evidence type="ECO:0000256" key="2">
    <source>
        <dbReference type="ARBA" id="ARBA00022801"/>
    </source>
</evidence>
<dbReference type="PANTHER" id="PTHR45648:SF172">
    <property type="entry name" value="(WILD MALAYSIAN BANANA) HYPOTHETICAL PROTEIN"/>
    <property type="match status" value="1"/>
</dbReference>
<dbReference type="InterPro" id="IPR036514">
    <property type="entry name" value="SGNH_hydro_sf"/>
</dbReference>
<sequence length="363" mass="39328">LAAAVEGKMGLLLLATALWAAFSLQMVGTTAGVPAIYVFGDSTADVGNNNYLPGGDQFKANFPPNGIDYPFSTPTGRFSNGYNGIDFIAKKLGFLQSPPPYLPIILDAQTFRGVNFASGGSGILDATGQNYSLSMNTQMKYFEGVTRSLKTRMGASAAALFLSKSLFAFSTGNNDLIGFFLNSVLQNKAQGDEFIALLADQFRNQLQTLYNLGARKFAVFGLSHLGCLPVLRRLTPSGDCVEVLNEFSQQFNGATKLLLLDLASTLKGMSYAFVDAYEIVSTVTSNPLEYGFTELKSACCGAGRFNGESACTPNVTYCSNRREYFFWDRYHPTQATYKLVAFGGYYGGRNFSVPISIEQLAES</sequence>
<dbReference type="Gene3D" id="3.40.50.1110">
    <property type="entry name" value="SGNH hydrolase"/>
    <property type="match status" value="1"/>
</dbReference>
<dbReference type="SUPFAM" id="SSF52266">
    <property type="entry name" value="SGNH hydrolase"/>
    <property type="match status" value="1"/>
</dbReference>
<reference evidence="5" key="1">
    <citation type="submission" date="2015-07" db="EMBL/GenBank/DDBJ databases">
        <title>Transcriptome Assembly of Anthurium amnicola.</title>
        <authorList>
            <person name="Suzuki J."/>
        </authorList>
    </citation>
    <scope>NUCLEOTIDE SEQUENCE</scope>
</reference>
<protein>
    <submittedName>
        <fullName evidence="5">GDSL esterase/lipase At5g55050</fullName>
    </submittedName>
</protein>
<organism evidence="5">
    <name type="scientific">Anthurium amnicola</name>
    <dbReference type="NCBI Taxonomy" id="1678845"/>
    <lineage>
        <taxon>Eukaryota</taxon>
        <taxon>Viridiplantae</taxon>
        <taxon>Streptophyta</taxon>
        <taxon>Embryophyta</taxon>
        <taxon>Tracheophyta</taxon>
        <taxon>Spermatophyta</taxon>
        <taxon>Magnoliopsida</taxon>
        <taxon>Liliopsida</taxon>
        <taxon>Araceae</taxon>
        <taxon>Pothoideae</taxon>
        <taxon>Potheae</taxon>
        <taxon>Anthurium</taxon>
    </lineage>
</organism>
<dbReference type="GO" id="GO:0016788">
    <property type="term" value="F:hydrolase activity, acting on ester bonds"/>
    <property type="evidence" value="ECO:0007669"/>
    <property type="project" value="InterPro"/>
</dbReference>
<name>A0A1D1YKR1_9ARAE</name>
<evidence type="ECO:0000256" key="1">
    <source>
        <dbReference type="ARBA" id="ARBA00008668"/>
    </source>
</evidence>
<keyword evidence="3" id="KW-0442">Lipid degradation</keyword>
<feature type="signal peptide" evidence="4">
    <location>
        <begin position="1"/>
        <end position="32"/>
    </location>
</feature>
<evidence type="ECO:0000313" key="5">
    <source>
        <dbReference type="EMBL" id="JAT55220.1"/>
    </source>
</evidence>
<feature type="chain" id="PRO_5008900273" evidence="4">
    <location>
        <begin position="33"/>
        <end position="363"/>
    </location>
</feature>
<dbReference type="CDD" id="cd01837">
    <property type="entry name" value="SGNH_plant_lipase_like"/>
    <property type="match status" value="1"/>
</dbReference>
<dbReference type="AlphaFoldDB" id="A0A1D1YKR1"/>
<dbReference type="Pfam" id="PF00657">
    <property type="entry name" value="Lipase_GDSL"/>
    <property type="match status" value="1"/>
</dbReference>
<keyword evidence="4" id="KW-0732">Signal</keyword>
<dbReference type="InterPro" id="IPR035669">
    <property type="entry name" value="SGNH_plant_lipase-like"/>
</dbReference>